<evidence type="ECO:0000313" key="3">
    <source>
        <dbReference type="EMBL" id="RDB21095.1"/>
    </source>
</evidence>
<accession>A0A369JL14</accession>
<feature type="domain" description="Nudix hydrolase" evidence="2">
    <location>
        <begin position="9"/>
        <end position="169"/>
    </location>
</feature>
<keyword evidence="4" id="KW-1185">Reference proteome</keyword>
<dbReference type="InterPro" id="IPR015797">
    <property type="entry name" value="NUDIX_hydrolase-like_dom_sf"/>
</dbReference>
<protein>
    <submittedName>
        <fullName evidence="3">Diadenosine hexaphosphate hydrolase</fullName>
    </submittedName>
</protein>
<dbReference type="Proteomes" id="UP000076154">
    <property type="component" value="Unassembled WGS sequence"/>
</dbReference>
<evidence type="ECO:0000259" key="2">
    <source>
        <dbReference type="PROSITE" id="PS51462"/>
    </source>
</evidence>
<gene>
    <name evidence="3" type="primary">ndx1_0</name>
    <name evidence="3" type="ORF">Hypma_011792</name>
</gene>
<dbReference type="SUPFAM" id="SSF55811">
    <property type="entry name" value="Nudix"/>
    <property type="match status" value="1"/>
</dbReference>
<dbReference type="AlphaFoldDB" id="A0A369JL14"/>
<dbReference type="GO" id="GO:0004081">
    <property type="term" value="F:bis(5'-nucleosyl)-tetraphosphatase (asymmetrical) activity"/>
    <property type="evidence" value="ECO:0007669"/>
    <property type="project" value="TreeGrafter"/>
</dbReference>
<evidence type="ECO:0000256" key="1">
    <source>
        <dbReference type="ARBA" id="ARBA00022801"/>
    </source>
</evidence>
<dbReference type="GO" id="GO:0006167">
    <property type="term" value="P:AMP biosynthetic process"/>
    <property type="evidence" value="ECO:0007669"/>
    <property type="project" value="TreeGrafter"/>
</dbReference>
<reference evidence="3" key="1">
    <citation type="submission" date="2018-04" db="EMBL/GenBank/DDBJ databases">
        <title>Whole genome sequencing of Hypsizygus marmoreus.</title>
        <authorList>
            <person name="Choi I.-G."/>
            <person name="Min B."/>
            <person name="Kim J.-G."/>
            <person name="Kim S."/>
            <person name="Oh Y.-L."/>
            <person name="Kong W.-S."/>
            <person name="Park H."/>
            <person name="Jeong J."/>
            <person name="Song E.-S."/>
        </authorList>
    </citation>
    <scope>NUCLEOTIDE SEQUENCE [LARGE SCALE GENOMIC DNA]</scope>
    <source>
        <strain evidence="3">51987-8</strain>
    </source>
</reference>
<dbReference type="STRING" id="39966.A0A369JL14"/>
<dbReference type="Gene3D" id="3.90.79.10">
    <property type="entry name" value="Nucleoside Triphosphate Pyrophosphohydrolase"/>
    <property type="match status" value="1"/>
</dbReference>
<dbReference type="InterPro" id="IPR051325">
    <property type="entry name" value="Nudix_hydrolase_domain"/>
</dbReference>
<keyword evidence="1 3" id="KW-0378">Hydrolase</keyword>
<name>A0A369JL14_HYPMA</name>
<comment type="caution">
    <text evidence="3">The sequence shown here is derived from an EMBL/GenBank/DDBJ whole genome shotgun (WGS) entry which is preliminary data.</text>
</comment>
<dbReference type="InParanoid" id="A0A369JL14"/>
<dbReference type="GO" id="GO:0006754">
    <property type="term" value="P:ATP biosynthetic process"/>
    <property type="evidence" value="ECO:0007669"/>
    <property type="project" value="TreeGrafter"/>
</dbReference>
<dbReference type="PANTHER" id="PTHR21340:SF0">
    <property type="entry name" value="BIS(5'-NUCLEOSYL)-TETRAPHOSPHATASE [ASYMMETRICAL]"/>
    <property type="match status" value="1"/>
</dbReference>
<proteinExistence type="predicted"/>
<evidence type="ECO:0000313" key="4">
    <source>
        <dbReference type="Proteomes" id="UP000076154"/>
    </source>
</evidence>
<dbReference type="OrthoDB" id="10259236at2759"/>
<dbReference type="InterPro" id="IPR000086">
    <property type="entry name" value="NUDIX_hydrolase_dom"/>
</dbReference>
<dbReference type="PROSITE" id="PS51462">
    <property type="entry name" value="NUDIX"/>
    <property type="match status" value="1"/>
</dbReference>
<organism evidence="3 4">
    <name type="scientific">Hypsizygus marmoreus</name>
    <name type="common">White beech mushroom</name>
    <name type="synonym">Agaricus marmoreus</name>
    <dbReference type="NCBI Taxonomy" id="39966"/>
    <lineage>
        <taxon>Eukaryota</taxon>
        <taxon>Fungi</taxon>
        <taxon>Dikarya</taxon>
        <taxon>Basidiomycota</taxon>
        <taxon>Agaricomycotina</taxon>
        <taxon>Agaricomycetes</taxon>
        <taxon>Agaricomycetidae</taxon>
        <taxon>Agaricales</taxon>
        <taxon>Tricholomatineae</taxon>
        <taxon>Lyophyllaceae</taxon>
        <taxon>Hypsizygus</taxon>
    </lineage>
</organism>
<dbReference type="EMBL" id="LUEZ02000055">
    <property type="protein sequence ID" value="RDB21095.1"/>
    <property type="molecule type" value="Genomic_DNA"/>
</dbReference>
<sequence>MSAEYMSGDFVLAAGSVLFRRSPLTNALQICLLCHRDSQYWVLPKGRKDCGESMEAAGVRETFEETGYECELLSCSMPTRAPRVGINSHDVVAIVDNIAEPFAITHRELSPGNMKIIWWFLTRAKSNAEKRHDTQTDSENFDSEFFNVDDALTHLQPAYHNVVTQAASLVKNAIHSQGIHTLLP</sequence>
<dbReference type="PANTHER" id="PTHR21340">
    <property type="entry name" value="DIADENOSINE 5,5-P1,P4-TETRAPHOSPHATE PYROPHOSPHOHYDROLASE MUTT"/>
    <property type="match status" value="1"/>
</dbReference>
<dbReference type="Pfam" id="PF00293">
    <property type="entry name" value="NUDIX"/>
    <property type="match status" value="1"/>
</dbReference>